<dbReference type="EMBL" id="NAJQ01001020">
    <property type="protein sequence ID" value="TKA62806.1"/>
    <property type="molecule type" value="Genomic_DNA"/>
</dbReference>
<evidence type="ECO:0000313" key="2">
    <source>
        <dbReference type="EMBL" id="TKA62806.1"/>
    </source>
</evidence>
<protein>
    <submittedName>
        <fullName evidence="2">Uncharacterized protein</fullName>
    </submittedName>
</protein>
<feature type="compositionally biased region" description="Pro residues" evidence="1">
    <location>
        <begin position="202"/>
        <end position="214"/>
    </location>
</feature>
<dbReference type="OrthoDB" id="5327538at2759"/>
<dbReference type="STRING" id="329884.A0A4U0WKJ8"/>
<evidence type="ECO:0000313" key="3">
    <source>
        <dbReference type="Proteomes" id="UP000309340"/>
    </source>
</evidence>
<sequence>MASRQDITTPYVLANKPSSSFSTVSSAASATSAATSRSGGSKLLFGEIDLSSDRSSESYASVCSFVLSDSGTFLKFWLEDKCRDTFLSHLPKDDLASLRLVGHDFGVRAAPALFSDLSITFKTGTFTRPARLAALDRLGFYVKTLRFSVPHTPETFLPPLVEPDTGEELSFTYTPQVTPCAGRPKYGDIANRVGADARAQRNPPPHKAPPPPRFPRLKKFKVKNIATPAADIQSFARSHKQTLEELDLEDTELTAGTWDEALSPLTRQARRRTSHACIPIMLSPTTLTAPRLAPMERVDSYLASSGRPSMRLSKWFPGRRSKPPTPRKVKEGLLGCEGQLKKVVAGVLAWK</sequence>
<organism evidence="2 3">
    <name type="scientific">Friedmanniomyces simplex</name>
    <dbReference type="NCBI Taxonomy" id="329884"/>
    <lineage>
        <taxon>Eukaryota</taxon>
        <taxon>Fungi</taxon>
        <taxon>Dikarya</taxon>
        <taxon>Ascomycota</taxon>
        <taxon>Pezizomycotina</taxon>
        <taxon>Dothideomycetes</taxon>
        <taxon>Dothideomycetidae</taxon>
        <taxon>Mycosphaerellales</taxon>
        <taxon>Teratosphaeriaceae</taxon>
        <taxon>Friedmanniomyces</taxon>
    </lineage>
</organism>
<dbReference type="Proteomes" id="UP000309340">
    <property type="component" value="Unassembled WGS sequence"/>
</dbReference>
<name>A0A4U0WKJ8_9PEZI</name>
<comment type="caution">
    <text evidence="2">The sequence shown here is derived from an EMBL/GenBank/DDBJ whole genome shotgun (WGS) entry which is preliminary data.</text>
</comment>
<keyword evidence="3" id="KW-1185">Reference proteome</keyword>
<accession>A0A4U0WKJ8</accession>
<gene>
    <name evidence="2" type="ORF">B0A55_11248</name>
</gene>
<reference evidence="2 3" key="1">
    <citation type="submission" date="2017-03" db="EMBL/GenBank/DDBJ databases">
        <title>Genomes of endolithic fungi from Antarctica.</title>
        <authorList>
            <person name="Coleine C."/>
            <person name="Masonjones S."/>
            <person name="Stajich J.E."/>
        </authorList>
    </citation>
    <scope>NUCLEOTIDE SEQUENCE [LARGE SCALE GENOMIC DNA]</scope>
    <source>
        <strain evidence="2 3">CCFEE 5184</strain>
    </source>
</reference>
<feature type="region of interest" description="Disordered" evidence="1">
    <location>
        <begin position="196"/>
        <end position="216"/>
    </location>
</feature>
<proteinExistence type="predicted"/>
<dbReference type="AlphaFoldDB" id="A0A4U0WKJ8"/>
<evidence type="ECO:0000256" key="1">
    <source>
        <dbReference type="SAM" id="MobiDB-lite"/>
    </source>
</evidence>